<dbReference type="GO" id="GO:0006779">
    <property type="term" value="P:porphyrin-containing compound biosynthetic process"/>
    <property type="evidence" value="ECO:0007669"/>
    <property type="project" value="InterPro"/>
</dbReference>
<sequence length="349" mass="39464">MTTGIERLAAAARGEIADRIPVFCNLFDQGARELGIPTIQEYYSRGDLVAEAQLKMREKYGYDNVWNLFYVGKEAEILGCRKMIYSQHGPPNVGEFIIRSHEDVHRLQIPADLSGHPQFTQCAECMKILVSEVGGRQPITAYLTASMTLPSILMGMDKWIELLFTGPAEVRDELLTKCSDFFRTHMTWQMEAGADCLVYANPFASTTILPMKMVSDLVFKWMERDLAGFDRNRIVFYCGGAPFNNIIQQVIERLGVFNFYLSPMADISEGRRIVNGRGLTCGVFDDMKLLRFSRDEIRTEVKRILHEGMPGNRFAFGVQGMPLGITEENIRYMLEAAFEFGAASSEIQP</sequence>
<dbReference type="Pfam" id="PF01208">
    <property type="entry name" value="URO-D"/>
    <property type="match status" value="1"/>
</dbReference>
<organism evidence="2 3">
    <name type="scientific">Candidatus Wallbacteria bacterium HGW-Wallbacteria-1</name>
    <dbReference type="NCBI Taxonomy" id="2013854"/>
    <lineage>
        <taxon>Bacteria</taxon>
        <taxon>Candidatus Walliibacteriota</taxon>
    </lineage>
</organism>
<dbReference type="CDD" id="cd03465">
    <property type="entry name" value="URO-D_like"/>
    <property type="match status" value="1"/>
</dbReference>
<comment type="caution">
    <text evidence="2">The sequence shown here is derived from an EMBL/GenBank/DDBJ whole genome shotgun (WGS) entry which is preliminary data.</text>
</comment>
<dbReference type="InterPro" id="IPR038071">
    <property type="entry name" value="UROD/MetE-like_sf"/>
</dbReference>
<dbReference type="InterPro" id="IPR052024">
    <property type="entry name" value="Methanogen_methyltrans"/>
</dbReference>
<protein>
    <submittedName>
        <fullName evidence="2">Uroporphyrinogen decarboxylase</fullName>
    </submittedName>
</protein>
<reference evidence="2 3" key="1">
    <citation type="journal article" date="2017" name="ISME J.">
        <title>Potential for microbial H2 and metal transformations associated with novel bacteria and archaea in deep terrestrial subsurface sediments.</title>
        <authorList>
            <person name="Hernsdorf A.W."/>
            <person name="Amano Y."/>
            <person name="Miyakawa K."/>
            <person name="Ise K."/>
            <person name="Suzuki Y."/>
            <person name="Anantharaman K."/>
            <person name="Probst A."/>
            <person name="Burstein D."/>
            <person name="Thomas B.C."/>
            <person name="Banfield J.F."/>
        </authorList>
    </citation>
    <scope>NUCLEOTIDE SEQUENCE [LARGE SCALE GENOMIC DNA]</scope>
    <source>
        <strain evidence="2">HGW-Wallbacteria-1</strain>
    </source>
</reference>
<proteinExistence type="predicted"/>
<evidence type="ECO:0000313" key="3">
    <source>
        <dbReference type="Proteomes" id="UP000233256"/>
    </source>
</evidence>
<dbReference type="GO" id="GO:0004853">
    <property type="term" value="F:uroporphyrinogen decarboxylase activity"/>
    <property type="evidence" value="ECO:0007669"/>
    <property type="project" value="InterPro"/>
</dbReference>
<dbReference type="PANTHER" id="PTHR47099:SF1">
    <property type="entry name" value="METHYLCOBAMIDE:COM METHYLTRANSFERASE MTBA"/>
    <property type="match status" value="1"/>
</dbReference>
<feature type="domain" description="Uroporphyrinogen decarboxylase (URO-D)" evidence="1">
    <location>
        <begin position="5"/>
        <end position="337"/>
    </location>
</feature>
<evidence type="ECO:0000313" key="2">
    <source>
        <dbReference type="EMBL" id="PKK88893.1"/>
    </source>
</evidence>
<dbReference type="SUPFAM" id="SSF51726">
    <property type="entry name" value="UROD/MetE-like"/>
    <property type="match status" value="1"/>
</dbReference>
<dbReference type="InterPro" id="IPR000257">
    <property type="entry name" value="Uroporphyrinogen_deCOase"/>
</dbReference>
<dbReference type="AlphaFoldDB" id="A0A2N1PKK9"/>
<gene>
    <name evidence="2" type="ORF">CVV64_16750</name>
</gene>
<name>A0A2N1PKK9_9BACT</name>
<accession>A0A2N1PKK9</accession>
<dbReference type="PANTHER" id="PTHR47099">
    <property type="entry name" value="METHYLCOBAMIDE:COM METHYLTRANSFERASE MTBA"/>
    <property type="match status" value="1"/>
</dbReference>
<evidence type="ECO:0000259" key="1">
    <source>
        <dbReference type="Pfam" id="PF01208"/>
    </source>
</evidence>
<dbReference type="EMBL" id="PGXC01000031">
    <property type="protein sequence ID" value="PKK88893.1"/>
    <property type="molecule type" value="Genomic_DNA"/>
</dbReference>
<dbReference type="Gene3D" id="3.20.20.210">
    <property type="match status" value="1"/>
</dbReference>
<dbReference type="Proteomes" id="UP000233256">
    <property type="component" value="Unassembled WGS sequence"/>
</dbReference>